<accession>A0A1H3WJI8</accession>
<dbReference type="AlphaFoldDB" id="A0A1H3WJI8"/>
<dbReference type="OrthoDB" id="2593273at2"/>
<keyword evidence="1" id="KW-0540">Nuclease</keyword>
<dbReference type="RefSeq" id="WP_091385545.1">
    <property type="nucleotide sequence ID" value="NZ_FNQO01000001.1"/>
</dbReference>
<gene>
    <name evidence="1" type="ORF">SAMN05216562_0900</name>
</gene>
<dbReference type="EMBL" id="FNQO01000001">
    <property type="protein sequence ID" value="SDZ87110.1"/>
    <property type="molecule type" value="Genomic_DNA"/>
</dbReference>
<keyword evidence="1" id="KW-0378">Hydrolase</keyword>
<dbReference type="Gene3D" id="3.30.2170.10">
    <property type="entry name" value="archaeoglobus fulgidus dsm 4304 superfamily"/>
    <property type="match status" value="1"/>
</dbReference>
<dbReference type="Pfam" id="PF04493">
    <property type="entry name" value="Endonuclease_5"/>
    <property type="match status" value="1"/>
</dbReference>
<evidence type="ECO:0000313" key="1">
    <source>
        <dbReference type="EMBL" id="SDZ87110.1"/>
    </source>
</evidence>
<dbReference type="InterPro" id="IPR007581">
    <property type="entry name" value="Endonuclease-V"/>
</dbReference>
<evidence type="ECO:0000313" key="2">
    <source>
        <dbReference type="Proteomes" id="UP000198658"/>
    </source>
</evidence>
<protein>
    <submittedName>
        <fullName evidence="1">Endonuclease V</fullName>
    </submittedName>
</protein>
<dbReference type="GO" id="GO:0006281">
    <property type="term" value="P:DNA repair"/>
    <property type="evidence" value="ECO:0007669"/>
    <property type="project" value="InterPro"/>
</dbReference>
<dbReference type="STRING" id="658218.SAMN05216562_0900"/>
<keyword evidence="2" id="KW-1185">Reference proteome</keyword>
<proteinExistence type="predicted"/>
<sequence>MILAVDVDYRNSRASTVGIGFNGWRDDTPSHVYRSTIHQVEDYKPGSFYQRELPCILTLLREHNLSPDIIVIDGYVYLGDDATPGLGMHLYNALGGKIPVIGVAKSPFKGTTTDTELFRGDSHRPLYITAAGMAIDAARSSISSMHGNYRIPTLLQLADRECRRH</sequence>
<organism evidence="1 2">
    <name type="scientific">Microbulbifer marinus</name>
    <dbReference type="NCBI Taxonomy" id="658218"/>
    <lineage>
        <taxon>Bacteria</taxon>
        <taxon>Pseudomonadati</taxon>
        <taxon>Pseudomonadota</taxon>
        <taxon>Gammaproteobacteria</taxon>
        <taxon>Cellvibrionales</taxon>
        <taxon>Microbulbiferaceae</taxon>
        <taxon>Microbulbifer</taxon>
    </lineage>
</organism>
<reference evidence="2" key="1">
    <citation type="submission" date="2016-10" db="EMBL/GenBank/DDBJ databases">
        <authorList>
            <person name="Varghese N."/>
            <person name="Submissions S."/>
        </authorList>
    </citation>
    <scope>NUCLEOTIDE SEQUENCE [LARGE SCALE GENOMIC DNA]</scope>
    <source>
        <strain evidence="2">CGMCC 1.10657</strain>
    </source>
</reference>
<keyword evidence="1" id="KW-0255">Endonuclease</keyword>
<dbReference type="GO" id="GO:0004519">
    <property type="term" value="F:endonuclease activity"/>
    <property type="evidence" value="ECO:0007669"/>
    <property type="project" value="UniProtKB-KW"/>
</dbReference>
<name>A0A1H3WJI8_9GAMM</name>
<dbReference type="Proteomes" id="UP000198658">
    <property type="component" value="Unassembled WGS sequence"/>
</dbReference>